<dbReference type="AlphaFoldDB" id="A0A1L8CXY6"/>
<dbReference type="EMBL" id="BDJK01000055">
    <property type="protein sequence ID" value="GAV23792.1"/>
    <property type="molecule type" value="Genomic_DNA"/>
</dbReference>
<dbReference type="STRING" id="870242.cpu_23020"/>
<evidence type="ECO:0000313" key="3">
    <source>
        <dbReference type="Proteomes" id="UP000187485"/>
    </source>
</evidence>
<accession>A0A1L8CXY6</accession>
<dbReference type="RefSeq" id="WP_159434012.1">
    <property type="nucleotide sequence ID" value="NZ_BDJK01000055.1"/>
</dbReference>
<keyword evidence="1" id="KW-1133">Transmembrane helix</keyword>
<evidence type="ECO:0000313" key="2">
    <source>
        <dbReference type="EMBL" id="GAV23792.1"/>
    </source>
</evidence>
<evidence type="ECO:0000256" key="1">
    <source>
        <dbReference type="SAM" id="Phobius"/>
    </source>
</evidence>
<proteinExistence type="predicted"/>
<keyword evidence="3" id="KW-1185">Reference proteome</keyword>
<reference evidence="3" key="1">
    <citation type="submission" date="2016-12" db="EMBL/GenBank/DDBJ databases">
        <title>Draft Genome Sequences od Carboxydothermus pertinax and islandicus, Hydrogenogenic Carboxydotrophic Bacteria.</title>
        <authorList>
            <person name="Fukuyama Y."/>
            <person name="Ohmae K."/>
            <person name="Yoneda Y."/>
            <person name="Yoshida T."/>
            <person name="Sako Y."/>
        </authorList>
    </citation>
    <scope>NUCLEOTIDE SEQUENCE [LARGE SCALE GENOMIC DNA]</scope>
    <source>
        <strain evidence="3">Ug1</strain>
    </source>
</reference>
<comment type="caution">
    <text evidence="2">The sequence shown here is derived from an EMBL/GenBank/DDBJ whole genome shotgun (WGS) entry which is preliminary data.</text>
</comment>
<sequence length="50" mass="5372">MIATLIAVLTIIIVVVNGIIGIAGLFFALKSTKNHKTMAFKKKLLSVTDN</sequence>
<organism evidence="2 3">
    <name type="scientific">Carboxydothermus pertinax</name>
    <dbReference type="NCBI Taxonomy" id="870242"/>
    <lineage>
        <taxon>Bacteria</taxon>
        <taxon>Bacillati</taxon>
        <taxon>Bacillota</taxon>
        <taxon>Clostridia</taxon>
        <taxon>Thermoanaerobacterales</taxon>
        <taxon>Thermoanaerobacteraceae</taxon>
        <taxon>Carboxydothermus</taxon>
    </lineage>
</organism>
<gene>
    <name evidence="2" type="ORF">cpu_23020</name>
</gene>
<feature type="transmembrane region" description="Helical" evidence="1">
    <location>
        <begin position="6"/>
        <end position="29"/>
    </location>
</feature>
<name>A0A1L8CXY6_9THEO</name>
<dbReference type="Proteomes" id="UP000187485">
    <property type="component" value="Unassembled WGS sequence"/>
</dbReference>
<protein>
    <submittedName>
        <fullName evidence="2">Uncharacterized protein</fullName>
    </submittedName>
</protein>
<keyword evidence="1" id="KW-0472">Membrane</keyword>
<keyword evidence="1" id="KW-0812">Transmembrane</keyword>